<evidence type="ECO:0000259" key="1">
    <source>
        <dbReference type="PROSITE" id="PS51186"/>
    </source>
</evidence>
<evidence type="ECO:0000313" key="3">
    <source>
        <dbReference type="Proteomes" id="UP000320333"/>
    </source>
</evidence>
<organism evidence="2 3">
    <name type="scientific">Chytriomyces confervae</name>
    <dbReference type="NCBI Taxonomy" id="246404"/>
    <lineage>
        <taxon>Eukaryota</taxon>
        <taxon>Fungi</taxon>
        <taxon>Fungi incertae sedis</taxon>
        <taxon>Chytridiomycota</taxon>
        <taxon>Chytridiomycota incertae sedis</taxon>
        <taxon>Chytridiomycetes</taxon>
        <taxon>Chytridiales</taxon>
        <taxon>Chytriomycetaceae</taxon>
        <taxon>Chytriomyces</taxon>
    </lineage>
</organism>
<name>A0A507FNR8_9FUNG</name>
<keyword evidence="3" id="KW-1185">Reference proteome</keyword>
<dbReference type="Proteomes" id="UP000320333">
    <property type="component" value="Unassembled WGS sequence"/>
</dbReference>
<proteinExistence type="predicted"/>
<dbReference type="CDD" id="cd04301">
    <property type="entry name" value="NAT_SF"/>
    <property type="match status" value="1"/>
</dbReference>
<dbReference type="OrthoDB" id="2112827at2759"/>
<comment type="caution">
    <text evidence="2">The sequence shown here is derived from an EMBL/GenBank/DDBJ whole genome shotgun (WGS) entry which is preliminary data.</text>
</comment>
<dbReference type="GO" id="GO:0016747">
    <property type="term" value="F:acyltransferase activity, transferring groups other than amino-acyl groups"/>
    <property type="evidence" value="ECO:0007669"/>
    <property type="project" value="InterPro"/>
</dbReference>
<dbReference type="PROSITE" id="PS51186">
    <property type="entry name" value="GNAT"/>
    <property type="match status" value="1"/>
</dbReference>
<dbReference type="AlphaFoldDB" id="A0A507FNR8"/>
<protein>
    <recommendedName>
        <fullName evidence="1">N-acetyltransferase domain-containing protein</fullName>
    </recommendedName>
</protein>
<feature type="domain" description="N-acetyltransferase" evidence="1">
    <location>
        <begin position="23"/>
        <end position="195"/>
    </location>
</feature>
<sequence length="242" mass="26929">MKPSLIPTVNLRSPITLSMANRNSFRSDSNLAEKMVQTRLLSNLSGPDDKQNLVDSYLPTRNSHHTFAWRDGALVGYILAKSYDTGPTLGTKCYSTPAQATLHAGDTLTVNEIVVQSSEQGQGIASKMLDFIVRQDNMAQIKDVEFSVLASNLASELMFTRFAERHGESISFGNVSGTEWGSYVDWTVKMSSKADLTSHLQQLEIHSPIFETLALLGQGRWKSYNDRQELVKRARVNQGCRI</sequence>
<dbReference type="InterPro" id="IPR000182">
    <property type="entry name" value="GNAT_dom"/>
</dbReference>
<dbReference type="InterPro" id="IPR016181">
    <property type="entry name" value="Acyl_CoA_acyltransferase"/>
</dbReference>
<accession>A0A507FNR8</accession>
<dbReference type="SUPFAM" id="SSF55729">
    <property type="entry name" value="Acyl-CoA N-acyltransferases (Nat)"/>
    <property type="match status" value="1"/>
</dbReference>
<dbReference type="Pfam" id="PF00583">
    <property type="entry name" value="Acetyltransf_1"/>
    <property type="match status" value="1"/>
</dbReference>
<evidence type="ECO:0000313" key="2">
    <source>
        <dbReference type="EMBL" id="TPX76667.1"/>
    </source>
</evidence>
<dbReference type="Gene3D" id="3.40.630.30">
    <property type="match status" value="1"/>
</dbReference>
<reference evidence="2 3" key="1">
    <citation type="journal article" date="2019" name="Sci. Rep.">
        <title>Comparative genomics of chytrid fungi reveal insights into the obligate biotrophic and pathogenic lifestyle of Synchytrium endobioticum.</title>
        <authorList>
            <person name="van de Vossenberg B.T.L.H."/>
            <person name="Warris S."/>
            <person name="Nguyen H.D.T."/>
            <person name="van Gent-Pelzer M.P.E."/>
            <person name="Joly D.L."/>
            <person name="van de Geest H.C."/>
            <person name="Bonants P.J.M."/>
            <person name="Smith D.S."/>
            <person name="Levesque C.A."/>
            <person name="van der Lee T.A.J."/>
        </authorList>
    </citation>
    <scope>NUCLEOTIDE SEQUENCE [LARGE SCALE GENOMIC DNA]</scope>
    <source>
        <strain evidence="2 3">CBS 675.73</strain>
    </source>
</reference>
<dbReference type="EMBL" id="QEAP01000040">
    <property type="protein sequence ID" value="TPX76667.1"/>
    <property type="molecule type" value="Genomic_DNA"/>
</dbReference>
<gene>
    <name evidence="2" type="ORF">CcCBS67573_g02059</name>
</gene>